<dbReference type="Proteomes" id="UP000290517">
    <property type="component" value="Unassembled WGS sequence"/>
</dbReference>
<dbReference type="EMBL" id="SDJQ01000016">
    <property type="protein sequence ID" value="RXR32866.1"/>
    <property type="molecule type" value="Genomic_DNA"/>
</dbReference>
<dbReference type="GO" id="GO:0005886">
    <property type="term" value="C:plasma membrane"/>
    <property type="evidence" value="ECO:0007669"/>
    <property type="project" value="UniProtKB-SubCell"/>
</dbReference>
<dbReference type="STRING" id="1713.GCA_000718325_02534"/>
<feature type="domain" description="Cardiolipin synthase N-terminal" evidence="8">
    <location>
        <begin position="13"/>
        <end position="57"/>
    </location>
</feature>
<evidence type="ECO:0000256" key="4">
    <source>
        <dbReference type="ARBA" id="ARBA00022989"/>
    </source>
</evidence>
<evidence type="ECO:0000256" key="1">
    <source>
        <dbReference type="ARBA" id="ARBA00004651"/>
    </source>
</evidence>
<dbReference type="Proteomes" id="UP000289805">
    <property type="component" value="Unassembled WGS sequence"/>
</dbReference>
<evidence type="ECO:0000256" key="6">
    <source>
        <dbReference type="SAM" id="MobiDB-lite"/>
    </source>
</evidence>
<keyword evidence="3 7" id="KW-0812">Transmembrane</keyword>
<comment type="caution">
    <text evidence="10">The sequence shown here is derived from an EMBL/GenBank/DDBJ whole genome shotgun (WGS) entry which is preliminary data.</text>
</comment>
<evidence type="ECO:0000256" key="7">
    <source>
        <dbReference type="SAM" id="Phobius"/>
    </source>
</evidence>
<protein>
    <submittedName>
        <fullName evidence="10">PLDc_N domain-containing protein</fullName>
    </submittedName>
</protein>
<dbReference type="OrthoDB" id="3298527at2"/>
<feature type="compositionally biased region" description="Basic and acidic residues" evidence="6">
    <location>
        <begin position="95"/>
        <end position="113"/>
    </location>
</feature>
<organism evidence="10 11">
    <name type="scientific">Oerskovia turbata</name>
    <dbReference type="NCBI Taxonomy" id="1713"/>
    <lineage>
        <taxon>Bacteria</taxon>
        <taxon>Bacillati</taxon>
        <taxon>Actinomycetota</taxon>
        <taxon>Actinomycetes</taxon>
        <taxon>Micrococcales</taxon>
        <taxon>Cellulomonadaceae</taxon>
        <taxon>Oerskovia</taxon>
    </lineage>
</organism>
<name>A0A4V1N4P3_9CELL</name>
<dbReference type="InterPro" id="IPR027379">
    <property type="entry name" value="CLS_N"/>
</dbReference>
<reference evidence="11 12" key="1">
    <citation type="submission" date="2019-01" db="EMBL/GenBank/DDBJ databases">
        <title>Oerskovia turbata Genome sequencing and assembly.</title>
        <authorList>
            <person name="Dou T."/>
        </authorList>
    </citation>
    <scope>NUCLEOTIDE SEQUENCE [LARGE SCALE GENOMIC DNA]</scope>
    <source>
        <strain evidence="10 11">JCM12123</strain>
        <strain evidence="9 12">JCM3160</strain>
    </source>
</reference>
<dbReference type="RefSeq" id="WP_084690232.1">
    <property type="nucleotide sequence ID" value="NZ_JOFV01000011.1"/>
</dbReference>
<keyword evidence="2" id="KW-1003">Cell membrane</keyword>
<feature type="region of interest" description="Disordered" evidence="6">
    <location>
        <begin position="60"/>
        <end position="161"/>
    </location>
</feature>
<evidence type="ECO:0000259" key="8">
    <source>
        <dbReference type="Pfam" id="PF13396"/>
    </source>
</evidence>
<gene>
    <name evidence="9" type="ORF">EQW73_14805</name>
    <name evidence="10" type="ORF">EQW78_12785</name>
</gene>
<proteinExistence type="predicted"/>
<evidence type="ECO:0000256" key="5">
    <source>
        <dbReference type="ARBA" id="ARBA00023136"/>
    </source>
</evidence>
<accession>A0A4V1N4P3</accession>
<sequence>MSRVLLTLLAVGLAVYALSDCATSDENDRSGIPKGLWIVMIIFLPFVGPLAWIVVSRTQRTRHATAGGAPAPGRGRPGARRRPAAPLAPDDDPDFLWKLEQQRRREARGEGTGERPTAGPTPGRAADATDGTSDDDAPRKNPSGETDGAPGAPSSGSSDPS</sequence>
<keyword evidence="4 7" id="KW-1133">Transmembrane helix</keyword>
<evidence type="ECO:0000256" key="3">
    <source>
        <dbReference type="ARBA" id="ARBA00022692"/>
    </source>
</evidence>
<evidence type="ECO:0000313" key="12">
    <source>
        <dbReference type="Proteomes" id="UP000290517"/>
    </source>
</evidence>
<dbReference type="Pfam" id="PF13396">
    <property type="entry name" value="PLDc_N"/>
    <property type="match status" value="1"/>
</dbReference>
<feature type="transmembrane region" description="Helical" evidence="7">
    <location>
        <begin position="35"/>
        <end position="55"/>
    </location>
</feature>
<dbReference type="AlphaFoldDB" id="A0A4V1N4P3"/>
<evidence type="ECO:0000313" key="9">
    <source>
        <dbReference type="EMBL" id="RXR23596.1"/>
    </source>
</evidence>
<keyword evidence="12" id="KW-1185">Reference proteome</keyword>
<evidence type="ECO:0000256" key="2">
    <source>
        <dbReference type="ARBA" id="ARBA00022475"/>
    </source>
</evidence>
<comment type="subcellular location">
    <subcellularLocation>
        <location evidence="1">Cell membrane</location>
        <topology evidence="1">Multi-pass membrane protein</topology>
    </subcellularLocation>
</comment>
<evidence type="ECO:0000313" key="11">
    <source>
        <dbReference type="Proteomes" id="UP000289805"/>
    </source>
</evidence>
<dbReference type="EMBL" id="SDJR01000010">
    <property type="protein sequence ID" value="RXR23596.1"/>
    <property type="molecule type" value="Genomic_DNA"/>
</dbReference>
<feature type="compositionally biased region" description="Low complexity" evidence="6">
    <location>
        <begin position="147"/>
        <end position="161"/>
    </location>
</feature>
<evidence type="ECO:0000313" key="10">
    <source>
        <dbReference type="EMBL" id="RXR32866.1"/>
    </source>
</evidence>
<keyword evidence="5 7" id="KW-0472">Membrane</keyword>